<sequence>MTNITYLGDGTRRIQDFTTQYDPGNGMPTSAVTTFSYTSNSETKVTDPNGNNTSGDTSDGITTYQYDDRDRVTKVIDALGHTAEKTYTSTDNIATMTDALQKQVTFGWDPNDENLTSVSLPTGATSTMTITETTACFGHALRPERPGRHPAPVSPWRAGGRP</sequence>
<dbReference type="InterPro" id="IPR031325">
    <property type="entry name" value="RHS_repeat"/>
</dbReference>
<keyword evidence="3" id="KW-1185">Reference proteome</keyword>
<dbReference type="EMBL" id="QGSV01000101">
    <property type="protein sequence ID" value="PWU50856.1"/>
    <property type="molecule type" value="Genomic_DNA"/>
</dbReference>
<dbReference type="Proteomes" id="UP000245683">
    <property type="component" value="Unassembled WGS sequence"/>
</dbReference>
<reference evidence="3" key="1">
    <citation type="submission" date="2018-05" db="EMBL/GenBank/DDBJ databases">
        <title>Micromonospora globispora sp. nov. and Micromonospora rugosa sp. nov., isolated from marine sediment.</title>
        <authorList>
            <person name="Carro L."/>
            <person name="Aysel V."/>
            <person name="Cetin D."/>
            <person name="Igual J.M."/>
            <person name="Klenk H.-P."/>
            <person name="Trujillo M.E."/>
            <person name="Sahin N."/>
        </authorList>
    </citation>
    <scope>NUCLEOTIDE SEQUENCE [LARGE SCALE GENOMIC DNA]</scope>
    <source>
        <strain evidence="3">S2904</strain>
    </source>
</reference>
<evidence type="ECO:0000256" key="1">
    <source>
        <dbReference type="SAM" id="MobiDB-lite"/>
    </source>
</evidence>
<feature type="region of interest" description="Disordered" evidence="1">
    <location>
        <begin position="140"/>
        <end position="162"/>
    </location>
</feature>
<evidence type="ECO:0000313" key="3">
    <source>
        <dbReference type="Proteomes" id="UP000245683"/>
    </source>
</evidence>
<proteinExistence type="predicted"/>
<dbReference type="NCBIfam" id="TIGR01643">
    <property type="entry name" value="YD_repeat_2x"/>
    <property type="match status" value="1"/>
</dbReference>
<dbReference type="Gene3D" id="2.180.10.10">
    <property type="entry name" value="RHS repeat-associated core"/>
    <property type="match status" value="1"/>
</dbReference>
<feature type="region of interest" description="Disordered" evidence="1">
    <location>
        <begin position="39"/>
        <end position="60"/>
    </location>
</feature>
<accession>A0A317KDQ1</accession>
<comment type="caution">
    <text evidence="2">The sequence shown here is derived from an EMBL/GenBank/DDBJ whole genome shotgun (WGS) entry which is preliminary data.</text>
</comment>
<dbReference type="AlphaFoldDB" id="A0A317KDQ1"/>
<dbReference type="InterPro" id="IPR006530">
    <property type="entry name" value="YD"/>
</dbReference>
<name>A0A317KDQ1_9ACTN</name>
<dbReference type="OrthoDB" id="4981820at2"/>
<evidence type="ECO:0000313" key="2">
    <source>
        <dbReference type="EMBL" id="PWU50856.1"/>
    </source>
</evidence>
<organism evidence="2 3">
    <name type="scientific">Micromonospora globispora</name>
    <dbReference type="NCBI Taxonomy" id="1450148"/>
    <lineage>
        <taxon>Bacteria</taxon>
        <taxon>Bacillati</taxon>
        <taxon>Actinomycetota</taxon>
        <taxon>Actinomycetes</taxon>
        <taxon>Micromonosporales</taxon>
        <taxon>Micromonosporaceae</taxon>
        <taxon>Micromonospora</taxon>
    </lineage>
</organism>
<dbReference type="Pfam" id="PF05593">
    <property type="entry name" value="RHS_repeat"/>
    <property type="match status" value="1"/>
</dbReference>
<dbReference type="RefSeq" id="WP_109943697.1">
    <property type="nucleotide sequence ID" value="NZ_QGGF01000094.1"/>
</dbReference>
<protein>
    <submittedName>
        <fullName evidence="2">Uncharacterized protein</fullName>
    </submittedName>
</protein>
<gene>
    <name evidence="2" type="ORF">DLJ46_06160</name>
</gene>